<name>A0ACC2P272_9HYME</name>
<organism evidence="1 2">
    <name type="scientific">Eretmocerus hayati</name>
    <dbReference type="NCBI Taxonomy" id="131215"/>
    <lineage>
        <taxon>Eukaryota</taxon>
        <taxon>Metazoa</taxon>
        <taxon>Ecdysozoa</taxon>
        <taxon>Arthropoda</taxon>
        <taxon>Hexapoda</taxon>
        <taxon>Insecta</taxon>
        <taxon>Pterygota</taxon>
        <taxon>Neoptera</taxon>
        <taxon>Endopterygota</taxon>
        <taxon>Hymenoptera</taxon>
        <taxon>Apocrita</taxon>
        <taxon>Proctotrupomorpha</taxon>
        <taxon>Chalcidoidea</taxon>
        <taxon>Aphelinidae</taxon>
        <taxon>Aphelininae</taxon>
        <taxon>Eretmocerus</taxon>
    </lineage>
</organism>
<comment type="caution">
    <text evidence="1">The sequence shown here is derived from an EMBL/GenBank/DDBJ whole genome shotgun (WGS) entry which is preliminary data.</text>
</comment>
<proteinExistence type="predicted"/>
<sequence>MNHARRMVIVPEETLSRLRISVPTATAVSASTADSTPANVTHDSMQTVGGEASSRLDSEMFELMNSKDITDEREKCVKYLQILRRYLYFKDKERHSEFMSRLDGDDESDASAIARLTEDRIIENLPVAHAEHARSLLRHWLSFEPDQFKWNDKGNVIIDGTVVPQSNIVELLAHVVKKSGRTNKPPVGQLEFAKFIGTSATPTRSEKRSEMSELPNLLLSTSYALNKSNTKRLCIGLESDNGLYRRVIKFHSSGKPLTLNAADWQFLKDHFDGINNYFRNHQAFNDEFGKCNKIYLQNHDLTFATTYVKSSGNSDSTNTRPTRNVAEQVHDCTAPLEEIANPALPREGCCGSMKVCLSKCHCSSTQQEDLTGVDSPKKRTKELGIPRTSLTDSQIIIESGGHKNITENVVQQDHNYTLAPEKDLSPTSPRQYGHGPLVTNASQSCGSSNPPDNSATTGTNGQDEIEMVEHPEESVEDPETSTSNSNDPEIIADSNGQGNPKKTRKTKHSQAKYQDSWNEDENYAKYIVPLPEFNNREVRCTVCQKDNLAFKTIIDAHLESKLHKDNANDESKRYHEFEIKYAGVSNFINMSHLSSENM</sequence>
<evidence type="ECO:0000313" key="2">
    <source>
        <dbReference type="Proteomes" id="UP001239111"/>
    </source>
</evidence>
<dbReference type="EMBL" id="CM056742">
    <property type="protein sequence ID" value="KAJ8677573.1"/>
    <property type="molecule type" value="Genomic_DNA"/>
</dbReference>
<gene>
    <name evidence="1" type="ORF">QAD02_013360</name>
</gene>
<keyword evidence="2" id="KW-1185">Reference proteome</keyword>
<protein>
    <submittedName>
        <fullName evidence="1">Uncharacterized protein</fullName>
    </submittedName>
</protein>
<reference evidence="1" key="1">
    <citation type="submission" date="2023-04" db="EMBL/GenBank/DDBJ databases">
        <title>A chromosome-level genome assembly of the parasitoid wasp Eretmocerus hayati.</title>
        <authorList>
            <person name="Zhong Y."/>
            <person name="Liu S."/>
            <person name="Liu Y."/>
        </authorList>
    </citation>
    <scope>NUCLEOTIDE SEQUENCE</scope>
    <source>
        <strain evidence="1">ZJU_SS_LIU_2023</strain>
    </source>
</reference>
<dbReference type="Proteomes" id="UP001239111">
    <property type="component" value="Chromosome 2"/>
</dbReference>
<accession>A0ACC2P272</accession>
<evidence type="ECO:0000313" key="1">
    <source>
        <dbReference type="EMBL" id="KAJ8677573.1"/>
    </source>
</evidence>